<dbReference type="EMBL" id="LOZE01000121">
    <property type="protein sequence ID" value="KVM23320.1"/>
    <property type="molecule type" value="Genomic_DNA"/>
</dbReference>
<proteinExistence type="predicted"/>
<evidence type="ECO:0000313" key="2">
    <source>
        <dbReference type="Proteomes" id="UP000061665"/>
    </source>
</evidence>
<dbReference type="NCBIfam" id="TIGR01539">
    <property type="entry name" value="portal_lambda"/>
    <property type="match status" value="1"/>
</dbReference>
<gene>
    <name evidence="1" type="ORF">WJ53_17730</name>
</gene>
<dbReference type="GO" id="GO:0019068">
    <property type="term" value="P:virion assembly"/>
    <property type="evidence" value="ECO:0007669"/>
    <property type="project" value="InterPro"/>
</dbReference>
<accession>A0AB73FU60</accession>
<reference evidence="1 2" key="1">
    <citation type="submission" date="2015-11" db="EMBL/GenBank/DDBJ databases">
        <title>Expanding the genomic diversity of Burkholderia species for the development of highly accurate diagnostics.</title>
        <authorList>
            <person name="Sahl J."/>
            <person name="Keim P."/>
            <person name="Wagner D."/>
        </authorList>
    </citation>
    <scope>NUCLEOTIDE SEQUENCE [LARGE SCALE GENOMIC DNA]</scope>
    <source>
        <strain evidence="1 2">MSMB2058</strain>
    </source>
</reference>
<evidence type="ECO:0008006" key="3">
    <source>
        <dbReference type="Google" id="ProtNLM"/>
    </source>
</evidence>
<dbReference type="RefSeq" id="WP_059723822.1">
    <property type="nucleotide sequence ID" value="NZ_LOYI01000038.1"/>
</dbReference>
<evidence type="ECO:0000313" key="1">
    <source>
        <dbReference type="EMBL" id="KVM23320.1"/>
    </source>
</evidence>
<dbReference type="Proteomes" id="UP000061665">
    <property type="component" value="Unassembled WGS sequence"/>
</dbReference>
<name>A0AB73FU60_9BURK</name>
<dbReference type="InterPro" id="IPR006429">
    <property type="entry name" value="Phage_lambda_portal"/>
</dbReference>
<dbReference type="GO" id="GO:0005198">
    <property type="term" value="F:structural molecule activity"/>
    <property type="evidence" value="ECO:0007669"/>
    <property type="project" value="InterPro"/>
</dbReference>
<sequence>MGLFDFIRSRRVVPAKRAQVPDARPAQAMRAAARAIRSAFEFKAAAGGRLTGGWSATTVPADWIITRNLRPLVARSREQCMNNDYAKSFLRLCRQNIVGQNGVVMKAAFKKPRGGMDAEVNAALRGAWAKWGHKKNASVTGKRSWAAIQRQCVQSAAQDGEFFVRIVTGADAGPWGFSLQVIDPLRVPIDYNVDQYNQKNFIRHGIEFTQYGRPVAYHLTTVDEGEAEYQYGGVGYVRVPADEMIHGFIEDLVGQKRGLPWMATALFRLNHMAGFEDAAIINARVGASKMGFVQWQEGRAPEFDDGDEPGLEFDAEPGTFPVLPDGAELKEWLPQYPAGEFLPVYKTLLRGASAGMGVAYNNLANDLENVNFSSIRQGTLDEREHWKEMQEWLIEDLIQPVFEAWLRYSLLKGRIKAGNGTPLSAALLEKLTDAVTWQPRRWQWIDPTADVEAAINSMNALLASPGQIIRDWGNDPSEVWAEIAADIKAMRDAGIPEQYIMGLLAGKLASPTASEGAHPNS</sequence>
<comment type="caution">
    <text evidence="1">The sequence shown here is derived from an EMBL/GenBank/DDBJ whole genome shotgun (WGS) entry which is preliminary data.</text>
</comment>
<dbReference type="Pfam" id="PF05136">
    <property type="entry name" value="Phage_portal_2"/>
    <property type="match status" value="1"/>
</dbReference>
<organism evidence="1 2">
    <name type="scientific">Burkholderia ubonensis</name>
    <dbReference type="NCBI Taxonomy" id="101571"/>
    <lineage>
        <taxon>Bacteria</taxon>
        <taxon>Pseudomonadati</taxon>
        <taxon>Pseudomonadota</taxon>
        <taxon>Betaproteobacteria</taxon>
        <taxon>Burkholderiales</taxon>
        <taxon>Burkholderiaceae</taxon>
        <taxon>Burkholderia</taxon>
        <taxon>Burkholderia cepacia complex</taxon>
    </lineage>
</organism>
<dbReference type="AlphaFoldDB" id="A0AB73FU60"/>
<protein>
    <recommendedName>
        <fullName evidence="3">Phage portal protein</fullName>
    </recommendedName>
</protein>